<evidence type="ECO:0000256" key="1">
    <source>
        <dbReference type="SAM" id="MobiDB-lite"/>
    </source>
</evidence>
<accession>A0A6M1T6T6</accession>
<keyword evidence="4" id="KW-1185">Reference proteome</keyword>
<sequence>MKRSIIQIICICVLMLFGITACDTQDGLEQDDSMTNITSANQVPGKVKSEASANGFLSASGSSDFSLEITPTNTNLNGKAKKPGSTNHLLLNGQTSDPLNVTGNLQVTKGSASPASDLMQVNPTYRAYQDIPETISYSGNSVLSYTINGTSYSTSLTTKQQDILADLQQKLDEARTYGDDPPKPCPRGSEVNIQRCIEKNSMSAKIKKGHSLKAMTDQQVKQWLKEQGYKKVKAMGNRKFQVTKVYSKKKFGRKMSITSIFNAKTEKMGADYSVSENGKTVSRQVPAGFLKE</sequence>
<proteinExistence type="predicted"/>
<evidence type="ECO:0000313" key="4">
    <source>
        <dbReference type="Proteomes" id="UP000479132"/>
    </source>
</evidence>
<feature type="compositionally biased region" description="Polar residues" evidence="1">
    <location>
        <begin position="84"/>
        <end position="97"/>
    </location>
</feature>
<dbReference type="RefSeq" id="WP_165269319.1">
    <property type="nucleotide sequence ID" value="NZ_JAALLS010000014.1"/>
</dbReference>
<feature type="signal peptide" evidence="2">
    <location>
        <begin position="1"/>
        <end position="21"/>
    </location>
</feature>
<feature type="chain" id="PRO_5026682068" evidence="2">
    <location>
        <begin position="22"/>
        <end position="292"/>
    </location>
</feature>
<dbReference type="Proteomes" id="UP000479132">
    <property type="component" value="Unassembled WGS sequence"/>
</dbReference>
<dbReference type="PROSITE" id="PS51257">
    <property type="entry name" value="PROKAR_LIPOPROTEIN"/>
    <property type="match status" value="1"/>
</dbReference>
<protein>
    <submittedName>
        <fullName evidence="3">Uncharacterized protein</fullName>
    </submittedName>
</protein>
<evidence type="ECO:0000256" key="2">
    <source>
        <dbReference type="SAM" id="SignalP"/>
    </source>
</evidence>
<feature type="region of interest" description="Disordered" evidence="1">
    <location>
        <begin position="77"/>
        <end position="97"/>
    </location>
</feature>
<dbReference type="AlphaFoldDB" id="A0A6M1T6T6"/>
<reference evidence="3 4" key="1">
    <citation type="submission" date="2020-02" db="EMBL/GenBank/DDBJ databases">
        <title>Aliifodinibius halophilus 2W32, complete genome.</title>
        <authorList>
            <person name="Li Y."/>
            <person name="Wu S."/>
        </authorList>
    </citation>
    <scope>NUCLEOTIDE SEQUENCE [LARGE SCALE GENOMIC DNA]</scope>
    <source>
        <strain evidence="3 4">2W32</strain>
    </source>
</reference>
<name>A0A6M1T6T6_9BACT</name>
<evidence type="ECO:0000313" key="3">
    <source>
        <dbReference type="EMBL" id="NGP89015.1"/>
    </source>
</evidence>
<comment type="caution">
    <text evidence="3">The sequence shown here is derived from an EMBL/GenBank/DDBJ whole genome shotgun (WGS) entry which is preliminary data.</text>
</comment>
<dbReference type="EMBL" id="JAALLS010000014">
    <property type="protein sequence ID" value="NGP89015.1"/>
    <property type="molecule type" value="Genomic_DNA"/>
</dbReference>
<keyword evidence="2" id="KW-0732">Signal</keyword>
<organism evidence="3 4">
    <name type="scientific">Fodinibius halophilus</name>
    <dbReference type="NCBI Taxonomy" id="1736908"/>
    <lineage>
        <taxon>Bacteria</taxon>
        <taxon>Pseudomonadati</taxon>
        <taxon>Balneolota</taxon>
        <taxon>Balneolia</taxon>
        <taxon>Balneolales</taxon>
        <taxon>Balneolaceae</taxon>
        <taxon>Fodinibius</taxon>
    </lineage>
</organism>
<gene>
    <name evidence="3" type="ORF">G3569_11660</name>
</gene>